<evidence type="ECO:0000259" key="2">
    <source>
        <dbReference type="Pfam" id="PF03599"/>
    </source>
</evidence>
<organism evidence="3 4">
    <name type="scientific">Geobacter benzoatilyticus</name>
    <dbReference type="NCBI Taxonomy" id="2815309"/>
    <lineage>
        <taxon>Bacteria</taxon>
        <taxon>Pseudomonadati</taxon>
        <taxon>Thermodesulfobacteriota</taxon>
        <taxon>Desulfuromonadia</taxon>
        <taxon>Geobacterales</taxon>
        <taxon>Geobacteraceae</taxon>
        <taxon>Geobacter</taxon>
    </lineage>
</organism>
<keyword evidence="1" id="KW-0812">Transmembrane</keyword>
<protein>
    <submittedName>
        <fullName evidence="3">Acetyl-CoA synthase subunit gamma</fullName>
    </submittedName>
</protein>
<name>A0ABX7Q7E9_9BACT</name>
<accession>A0ABX7Q7E9</accession>
<evidence type="ECO:0000313" key="4">
    <source>
        <dbReference type="Proteomes" id="UP000663651"/>
    </source>
</evidence>
<feature type="domain" description="CO dehydrogenase/acetyl-CoA synthase delta subunit TIM barrel" evidence="2">
    <location>
        <begin position="6"/>
        <end position="111"/>
    </location>
</feature>
<evidence type="ECO:0000256" key="1">
    <source>
        <dbReference type="SAM" id="Phobius"/>
    </source>
</evidence>
<keyword evidence="1" id="KW-0472">Membrane</keyword>
<feature type="transmembrane region" description="Helical" evidence="1">
    <location>
        <begin position="178"/>
        <end position="200"/>
    </location>
</feature>
<sequence length="298" mass="31676">MSYLVPPGLYAIGSPGPQDPVVVTANYKMSYDLVRRELSGRNAWLMVLETFGINVWCAAGKGTFGTGEVVRRVKSSGLAAVVKHRILLLPILGAPGVAAHKVAERTGFRVRYATIRAADLPDYLDNFMVTTPAMKQLTFTLRERLVLTPIELVTAAKWAVPIVASMVLLPVLSGGELLIAAVMPPLVLGAGTLLTGAVAAPVLLPWLPGRSFAMKGAVAGGCLVALLIWTDSGTTGWLEAAALFLAVTPVTAFLTLNFTGSTPFTSRSGVKKEMRLALPLMALSLLAGIFLWIAARFF</sequence>
<feature type="transmembrane region" description="Helical" evidence="1">
    <location>
        <begin position="152"/>
        <end position="172"/>
    </location>
</feature>
<dbReference type="Pfam" id="PF03599">
    <property type="entry name" value="CdhD"/>
    <property type="match status" value="1"/>
</dbReference>
<feature type="transmembrane region" description="Helical" evidence="1">
    <location>
        <begin position="276"/>
        <end position="295"/>
    </location>
</feature>
<feature type="transmembrane region" description="Helical" evidence="1">
    <location>
        <begin position="212"/>
        <end position="230"/>
    </location>
</feature>
<feature type="transmembrane region" description="Helical" evidence="1">
    <location>
        <begin position="236"/>
        <end position="256"/>
    </location>
</feature>
<dbReference type="NCBIfam" id="NF040863">
    <property type="entry name" value="HgcA_corrinoid"/>
    <property type="match status" value="1"/>
</dbReference>
<dbReference type="EMBL" id="CP071382">
    <property type="protein sequence ID" value="QSV47407.1"/>
    <property type="molecule type" value="Genomic_DNA"/>
</dbReference>
<proteinExistence type="predicted"/>
<keyword evidence="4" id="KW-1185">Reference proteome</keyword>
<gene>
    <name evidence="3" type="ORF">JZM60_11510</name>
</gene>
<keyword evidence="1" id="KW-1133">Transmembrane helix</keyword>
<dbReference type="Proteomes" id="UP000663651">
    <property type="component" value="Chromosome"/>
</dbReference>
<reference evidence="3 4" key="1">
    <citation type="submission" date="2021-03" db="EMBL/GenBank/DDBJ databases">
        <title>Geobacter metallireducens gen. nov. sp. nov., a microorganism capable of coupling the complete oxidation of organic compounds to the reduction of iron and other metals.</title>
        <authorList>
            <person name="Li Y."/>
        </authorList>
    </citation>
    <scope>NUCLEOTIDE SEQUENCE [LARGE SCALE GENOMIC DNA]</scope>
    <source>
        <strain evidence="3 4">Jerry-YX</strain>
    </source>
</reference>
<dbReference type="InterPro" id="IPR016041">
    <property type="entry name" value="Ac-CoA_synth_d_su_TIM-brl"/>
</dbReference>
<evidence type="ECO:0000313" key="3">
    <source>
        <dbReference type="EMBL" id="QSV47407.1"/>
    </source>
</evidence>
<dbReference type="Gene3D" id="3.40.50.11600">
    <property type="match status" value="1"/>
</dbReference>